<sequence>MKIWIFLKSCLWLFYLHPANCSSDAAQSSCQKKGWKTLLYNPYRRQSARLQLNKEGSELKVDPRMGIGKPRVNLQESLKSWQV</sequence>
<reference evidence="2" key="2">
    <citation type="submission" date="2018-04" db="EMBL/GenBank/DDBJ databases">
        <title>OnivRS2 (Oryza nivara Reference Sequence Version 2).</title>
        <authorList>
            <person name="Zhang J."/>
            <person name="Kudrna D."/>
            <person name="Lee S."/>
            <person name="Talag J."/>
            <person name="Rajasekar S."/>
            <person name="Welchert J."/>
            <person name="Hsing Y.-I."/>
            <person name="Wing R.A."/>
        </authorList>
    </citation>
    <scope>NUCLEOTIDE SEQUENCE [LARGE SCALE GENOMIC DNA]</scope>
    <source>
        <strain evidence="2">SL10</strain>
    </source>
</reference>
<dbReference type="AlphaFoldDB" id="A0A0E0J124"/>
<evidence type="ECO:0000256" key="1">
    <source>
        <dbReference type="SAM" id="SignalP"/>
    </source>
</evidence>
<evidence type="ECO:0000313" key="3">
    <source>
        <dbReference type="Proteomes" id="UP000006591"/>
    </source>
</evidence>
<accession>A0A0E0J124</accession>
<protein>
    <submittedName>
        <fullName evidence="2">Uncharacterized protein</fullName>
    </submittedName>
</protein>
<feature type="signal peptide" evidence="1">
    <location>
        <begin position="1"/>
        <end position="21"/>
    </location>
</feature>
<proteinExistence type="predicted"/>
<dbReference type="HOGENOM" id="CLU_2546483_0_0_1"/>
<dbReference type="Gramene" id="ONIVA11G10500.2">
    <property type="protein sequence ID" value="ONIVA11G10500.2"/>
    <property type="gene ID" value="ONIVA11G10500"/>
</dbReference>
<dbReference type="Proteomes" id="UP000006591">
    <property type="component" value="Chromosome 11"/>
</dbReference>
<dbReference type="EnsemblPlants" id="ONIVA11G10500.2">
    <property type="protein sequence ID" value="ONIVA11G10500.2"/>
    <property type="gene ID" value="ONIVA11G10500"/>
</dbReference>
<keyword evidence="3" id="KW-1185">Reference proteome</keyword>
<evidence type="ECO:0000313" key="2">
    <source>
        <dbReference type="EnsemblPlants" id="ONIVA11G10500.2"/>
    </source>
</evidence>
<feature type="chain" id="PRO_5002363758" evidence="1">
    <location>
        <begin position="22"/>
        <end position="83"/>
    </location>
</feature>
<keyword evidence="1" id="KW-0732">Signal</keyword>
<organism evidence="2">
    <name type="scientific">Oryza nivara</name>
    <name type="common">Indian wild rice</name>
    <name type="synonym">Oryza sativa f. spontanea</name>
    <dbReference type="NCBI Taxonomy" id="4536"/>
    <lineage>
        <taxon>Eukaryota</taxon>
        <taxon>Viridiplantae</taxon>
        <taxon>Streptophyta</taxon>
        <taxon>Embryophyta</taxon>
        <taxon>Tracheophyta</taxon>
        <taxon>Spermatophyta</taxon>
        <taxon>Magnoliopsida</taxon>
        <taxon>Liliopsida</taxon>
        <taxon>Poales</taxon>
        <taxon>Poaceae</taxon>
        <taxon>BOP clade</taxon>
        <taxon>Oryzoideae</taxon>
        <taxon>Oryzeae</taxon>
        <taxon>Oryzinae</taxon>
        <taxon>Oryza</taxon>
    </lineage>
</organism>
<reference evidence="2" key="1">
    <citation type="submission" date="2015-04" db="UniProtKB">
        <authorList>
            <consortium name="EnsemblPlants"/>
        </authorList>
    </citation>
    <scope>IDENTIFICATION</scope>
    <source>
        <strain evidence="2">SL10</strain>
    </source>
</reference>
<name>A0A0E0J124_ORYNI</name>